<comment type="cofactor">
    <cofactor evidence="10">
        <name>K(+)</name>
        <dbReference type="ChEBI" id="CHEBI:29103"/>
    </cofactor>
    <text evidence="10">Binds 1 potassium ion per subunit.</text>
</comment>
<dbReference type="Pfam" id="PF02772">
    <property type="entry name" value="S-AdoMet_synt_M"/>
    <property type="match status" value="1"/>
</dbReference>
<dbReference type="GO" id="GO:0000287">
    <property type="term" value="F:magnesium ion binding"/>
    <property type="evidence" value="ECO:0007669"/>
    <property type="project" value="UniProtKB-UniRule"/>
</dbReference>
<evidence type="ECO:0000256" key="12">
    <source>
        <dbReference type="RuleBase" id="RU004462"/>
    </source>
</evidence>
<keyword evidence="3 10" id="KW-0554">One-carbon metabolism</keyword>
<feature type="region of interest" description="Flexible loop" evidence="10">
    <location>
        <begin position="98"/>
        <end position="108"/>
    </location>
</feature>
<dbReference type="GO" id="GO:0005737">
    <property type="term" value="C:cytoplasm"/>
    <property type="evidence" value="ECO:0007669"/>
    <property type="project" value="UniProtKB-SubCell"/>
</dbReference>
<dbReference type="PROSITE" id="PS00376">
    <property type="entry name" value="ADOMET_SYNTHASE_1"/>
    <property type="match status" value="1"/>
</dbReference>
<evidence type="ECO:0000259" key="13">
    <source>
        <dbReference type="Pfam" id="PF00438"/>
    </source>
</evidence>
<feature type="binding site" description="in other chain" evidence="10">
    <location>
        <position position="14"/>
    </location>
    <ligand>
        <name>ATP</name>
        <dbReference type="ChEBI" id="CHEBI:30616"/>
        <note>ligand shared between two neighboring subunits</note>
    </ligand>
</feature>
<dbReference type="HAMAP" id="MF_00086">
    <property type="entry name" value="S_AdoMet_synth1"/>
    <property type="match status" value="1"/>
</dbReference>
<dbReference type="GO" id="GO:0004478">
    <property type="term" value="F:methionine adenosyltransferase activity"/>
    <property type="evidence" value="ECO:0007669"/>
    <property type="project" value="UniProtKB-UniRule"/>
</dbReference>
<evidence type="ECO:0000256" key="7">
    <source>
        <dbReference type="ARBA" id="ARBA00022840"/>
    </source>
</evidence>
<organism evidence="16 17">
    <name type="scientific">Flavilitoribacter nigricans (strain ATCC 23147 / DSM 23189 / NBRC 102662 / NCIMB 1420 / SS-2)</name>
    <name type="common">Lewinella nigricans</name>
    <dbReference type="NCBI Taxonomy" id="1122177"/>
    <lineage>
        <taxon>Bacteria</taxon>
        <taxon>Pseudomonadati</taxon>
        <taxon>Bacteroidota</taxon>
        <taxon>Saprospiria</taxon>
        <taxon>Saprospirales</taxon>
        <taxon>Lewinellaceae</taxon>
        <taxon>Flavilitoribacter</taxon>
    </lineage>
</organism>
<dbReference type="Pfam" id="PF00438">
    <property type="entry name" value="S-AdoMet_synt_N"/>
    <property type="match status" value="1"/>
</dbReference>
<dbReference type="EC" id="2.5.1.6" evidence="10"/>
<feature type="binding site" description="in other chain" evidence="10">
    <location>
        <begin position="256"/>
        <end position="257"/>
    </location>
    <ligand>
        <name>ATP</name>
        <dbReference type="ChEBI" id="CHEBI:30616"/>
        <note>ligand shared between two neighboring subunits</note>
    </ligand>
</feature>
<comment type="subcellular location">
    <subcellularLocation>
        <location evidence="10 11">Cytoplasm</location>
    </subcellularLocation>
</comment>
<dbReference type="InterPro" id="IPR022636">
    <property type="entry name" value="S-AdoMet_synthetase_sfam"/>
</dbReference>
<feature type="binding site" evidence="10">
    <location>
        <position position="250"/>
    </location>
    <ligand>
        <name>ATP</name>
        <dbReference type="ChEBI" id="CHEBI:30616"/>
        <note>ligand shared between two neighboring subunits</note>
    </ligand>
</feature>
<dbReference type="UniPathway" id="UPA00315">
    <property type="reaction ID" value="UER00080"/>
</dbReference>
<comment type="caution">
    <text evidence="16">The sequence shown here is derived from an EMBL/GenBank/DDBJ whole genome shotgun (WGS) entry which is preliminary data.</text>
</comment>
<dbReference type="PIRSF" id="PIRSF000497">
    <property type="entry name" value="MAT"/>
    <property type="match status" value="1"/>
</dbReference>
<evidence type="ECO:0000256" key="5">
    <source>
        <dbReference type="ARBA" id="ARBA00022723"/>
    </source>
</evidence>
<dbReference type="FunFam" id="3.30.300.10:FF:000003">
    <property type="entry name" value="S-adenosylmethionine synthase"/>
    <property type="match status" value="1"/>
</dbReference>
<evidence type="ECO:0000256" key="2">
    <source>
        <dbReference type="ARBA" id="ARBA00009685"/>
    </source>
</evidence>
<dbReference type="PROSITE" id="PS00377">
    <property type="entry name" value="ADOMET_SYNTHASE_2"/>
    <property type="match status" value="1"/>
</dbReference>
<evidence type="ECO:0000256" key="1">
    <source>
        <dbReference type="ARBA" id="ARBA00005224"/>
    </source>
</evidence>
<dbReference type="GO" id="GO:0006730">
    <property type="term" value="P:one-carbon metabolic process"/>
    <property type="evidence" value="ECO:0007669"/>
    <property type="project" value="UniProtKB-KW"/>
</dbReference>
<keyword evidence="17" id="KW-1185">Reference proteome</keyword>
<keyword evidence="6 10" id="KW-0547">Nucleotide-binding</keyword>
<comment type="function">
    <text evidence="10">Catalyzes the formation of S-adenosylmethionine (AdoMet) from methionine and ATP. The overall synthetic reaction is composed of two sequential steps, AdoMet formation and the subsequent tripolyphosphate hydrolysis which occurs prior to release of AdoMet from the enzyme.</text>
</comment>
<keyword evidence="4 10" id="KW-0808">Transferase</keyword>
<dbReference type="InterPro" id="IPR022631">
    <property type="entry name" value="ADOMET_SYNTHASE_CS"/>
</dbReference>
<protein>
    <recommendedName>
        <fullName evidence="10">S-adenosylmethionine synthase</fullName>
        <shortName evidence="10">AdoMet synthase</shortName>
        <ecNumber evidence="10">2.5.1.6</ecNumber>
    </recommendedName>
    <alternativeName>
        <fullName evidence="10">MAT</fullName>
    </alternativeName>
    <alternativeName>
        <fullName evidence="10">Methionine adenosyltransferase</fullName>
    </alternativeName>
</protein>
<feature type="binding site" evidence="10">
    <location>
        <position position="16"/>
    </location>
    <ligand>
        <name>Mg(2+)</name>
        <dbReference type="ChEBI" id="CHEBI:18420"/>
    </ligand>
</feature>
<dbReference type="GO" id="GO:0006556">
    <property type="term" value="P:S-adenosylmethionine biosynthetic process"/>
    <property type="evidence" value="ECO:0007669"/>
    <property type="project" value="UniProtKB-UniRule"/>
</dbReference>
<keyword evidence="5 10" id="KW-0479">Metal-binding</keyword>
<feature type="binding site" description="in other chain" evidence="10">
    <location>
        <position position="281"/>
    </location>
    <ligand>
        <name>L-methionine</name>
        <dbReference type="ChEBI" id="CHEBI:57844"/>
        <note>ligand shared between two neighboring subunits</note>
    </ligand>
</feature>
<dbReference type="OrthoDB" id="9801686at2"/>
<dbReference type="Proteomes" id="UP000223913">
    <property type="component" value="Unassembled WGS sequence"/>
</dbReference>
<feature type="binding site" evidence="10">
    <location>
        <position position="273"/>
    </location>
    <ligand>
        <name>ATP</name>
        <dbReference type="ChEBI" id="CHEBI:30616"/>
        <note>ligand shared between two neighboring subunits</note>
    </ligand>
</feature>
<proteinExistence type="inferred from homology"/>
<feature type="binding site" evidence="10">
    <location>
        <position position="277"/>
    </location>
    <ligand>
        <name>ATP</name>
        <dbReference type="ChEBI" id="CHEBI:30616"/>
        <note>ligand shared between two neighboring subunits</note>
    </ligand>
</feature>
<comment type="catalytic activity">
    <reaction evidence="10">
        <text>L-methionine + ATP + H2O = S-adenosyl-L-methionine + phosphate + diphosphate</text>
        <dbReference type="Rhea" id="RHEA:21080"/>
        <dbReference type="ChEBI" id="CHEBI:15377"/>
        <dbReference type="ChEBI" id="CHEBI:30616"/>
        <dbReference type="ChEBI" id="CHEBI:33019"/>
        <dbReference type="ChEBI" id="CHEBI:43474"/>
        <dbReference type="ChEBI" id="CHEBI:57844"/>
        <dbReference type="ChEBI" id="CHEBI:59789"/>
        <dbReference type="EC" id="2.5.1.6"/>
    </reaction>
</comment>
<name>A0A2D0NIC1_FLAN2</name>
<evidence type="ECO:0000259" key="15">
    <source>
        <dbReference type="Pfam" id="PF02773"/>
    </source>
</evidence>
<dbReference type="Pfam" id="PF02773">
    <property type="entry name" value="S-AdoMet_synt_C"/>
    <property type="match status" value="1"/>
</dbReference>
<comment type="cofactor">
    <cofactor evidence="10">
        <name>Mg(2+)</name>
        <dbReference type="ChEBI" id="CHEBI:18420"/>
    </cofactor>
    <text evidence="10">Binds 2 divalent ions per subunit.</text>
</comment>
<comment type="subunit">
    <text evidence="10">Homotetramer; dimer of dimers.</text>
</comment>
<feature type="binding site" evidence="10">
    <location>
        <position position="42"/>
    </location>
    <ligand>
        <name>K(+)</name>
        <dbReference type="ChEBI" id="CHEBI:29103"/>
    </ligand>
</feature>
<dbReference type="CDD" id="cd18079">
    <property type="entry name" value="S-AdoMet_synt"/>
    <property type="match status" value="1"/>
</dbReference>
<comment type="similarity">
    <text evidence="2 10 12">Belongs to the AdoMet synthase family.</text>
</comment>
<feature type="binding site" description="in other chain" evidence="10">
    <location>
        <begin position="241"/>
        <end position="242"/>
    </location>
    <ligand>
        <name>ATP</name>
        <dbReference type="ChEBI" id="CHEBI:30616"/>
        <note>ligand shared between two neighboring subunits</note>
    </ligand>
</feature>
<evidence type="ECO:0000256" key="4">
    <source>
        <dbReference type="ARBA" id="ARBA00022679"/>
    </source>
</evidence>
<dbReference type="EMBL" id="PDUD01000002">
    <property type="protein sequence ID" value="PHN08244.1"/>
    <property type="molecule type" value="Genomic_DNA"/>
</dbReference>
<feature type="domain" description="S-adenosylmethionine synthetase C-terminal" evidence="15">
    <location>
        <begin position="244"/>
        <end position="377"/>
    </location>
</feature>
<feature type="domain" description="S-adenosylmethionine synthetase central" evidence="14">
    <location>
        <begin position="113"/>
        <end position="242"/>
    </location>
</feature>
<dbReference type="NCBIfam" id="TIGR01034">
    <property type="entry name" value="metK"/>
    <property type="match status" value="1"/>
</dbReference>
<evidence type="ECO:0000313" key="16">
    <source>
        <dbReference type="EMBL" id="PHN08244.1"/>
    </source>
</evidence>
<evidence type="ECO:0000256" key="11">
    <source>
        <dbReference type="RuleBase" id="RU000542"/>
    </source>
</evidence>
<gene>
    <name evidence="10" type="primary">metK</name>
    <name evidence="16" type="ORF">CRP01_02675</name>
</gene>
<dbReference type="SUPFAM" id="SSF55973">
    <property type="entry name" value="S-adenosylmethionine synthetase"/>
    <property type="match status" value="3"/>
</dbReference>
<sequence length="417" mass="45675">MPYLFTSESVSEGHPDKVSDQISDALVDHFLAFDPSSKVACETLVTTGQVVLAGEVKSQTYLDVQEIARQVIRRIGYTKSEYMFEANSCGVLSAIHEQSPDINQGVERASPEEQGAGDQGMMFGYATSETENYMPLALDLSHKILLELAAIRKAGTPLAYLRPDSKSQVTIEYSDDNVPQRIDSIVVSTQHDAFDEDEAMLAKIREDIIKVVIPRVKEQLKPELQKLFTDDITYHINPTGKFVIGGPHGDAGLTGRKIIVDTYGGKGAHGGGAFSGKDPSKVDRSAAYATRHIAKNLVAAGVCNEVLVQVSYAIGVAKPTNIYINTYGSAKVDLNDGQIAAKVTDIFDMRPYAIETRLKLRNPIYSDTAAYGHMGRTPEVKEVELVNGSGERKRMTVETFTWEKLDYVDQVKAAFGL</sequence>
<reference evidence="16 17" key="1">
    <citation type="submission" date="2017-10" db="EMBL/GenBank/DDBJ databases">
        <title>The draft genome sequence of Lewinella nigricans NBRC 102662.</title>
        <authorList>
            <person name="Wang K."/>
        </authorList>
    </citation>
    <scope>NUCLEOTIDE SEQUENCE [LARGE SCALE GENOMIC DNA]</scope>
    <source>
        <strain evidence="16 17">NBRC 102662</strain>
    </source>
</reference>
<dbReference type="RefSeq" id="WP_099148446.1">
    <property type="nucleotide sequence ID" value="NZ_PDUD01000002.1"/>
</dbReference>
<dbReference type="InterPro" id="IPR022628">
    <property type="entry name" value="S-AdoMet_synt_N"/>
</dbReference>
<dbReference type="InterPro" id="IPR002133">
    <property type="entry name" value="S-AdoMet_synthetase"/>
</dbReference>
<dbReference type="GO" id="GO:0005524">
    <property type="term" value="F:ATP binding"/>
    <property type="evidence" value="ECO:0007669"/>
    <property type="project" value="UniProtKB-UniRule"/>
</dbReference>
<accession>A0A2D0NIC1</accession>
<evidence type="ECO:0000313" key="17">
    <source>
        <dbReference type="Proteomes" id="UP000223913"/>
    </source>
</evidence>
<feature type="binding site" description="in other chain" evidence="10">
    <location>
        <position position="98"/>
    </location>
    <ligand>
        <name>L-methionine</name>
        <dbReference type="ChEBI" id="CHEBI:57844"/>
        <note>ligand shared between two neighboring subunits</note>
    </ligand>
</feature>
<feature type="binding site" description="in other chain" evidence="10">
    <location>
        <begin position="164"/>
        <end position="166"/>
    </location>
    <ligand>
        <name>ATP</name>
        <dbReference type="ChEBI" id="CHEBI:30616"/>
        <note>ligand shared between two neighboring subunits</note>
    </ligand>
</feature>
<evidence type="ECO:0000256" key="9">
    <source>
        <dbReference type="ARBA" id="ARBA00022958"/>
    </source>
</evidence>
<keyword evidence="7 10" id="KW-0067">ATP-binding</keyword>
<evidence type="ECO:0000256" key="10">
    <source>
        <dbReference type="HAMAP-Rule" id="MF_00086"/>
    </source>
</evidence>
<dbReference type="PANTHER" id="PTHR11964">
    <property type="entry name" value="S-ADENOSYLMETHIONINE SYNTHETASE"/>
    <property type="match status" value="1"/>
</dbReference>
<dbReference type="Gene3D" id="3.30.300.10">
    <property type="match status" value="3"/>
</dbReference>
<feature type="binding site" evidence="10">
    <location>
        <position position="250"/>
    </location>
    <ligand>
        <name>L-methionine</name>
        <dbReference type="ChEBI" id="CHEBI:57844"/>
        <note>ligand shared between two neighboring subunits</note>
    </ligand>
</feature>
<dbReference type="AlphaFoldDB" id="A0A2D0NIC1"/>
<keyword evidence="10" id="KW-0963">Cytoplasm</keyword>
<evidence type="ECO:0000256" key="3">
    <source>
        <dbReference type="ARBA" id="ARBA00022563"/>
    </source>
</evidence>
<evidence type="ECO:0000256" key="6">
    <source>
        <dbReference type="ARBA" id="ARBA00022741"/>
    </source>
</evidence>
<comment type="pathway">
    <text evidence="1 10">Amino-acid biosynthesis; S-adenosyl-L-methionine biosynthesis; S-adenosyl-L-methionine from L-methionine: step 1/1.</text>
</comment>
<keyword evidence="8 10" id="KW-0460">Magnesium</keyword>
<feature type="binding site" description="in other chain" evidence="10">
    <location>
        <position position="55"/>
    </location>
    <ligand>
        <name>L-methionine</name>
        <dbReference type="ChEBI" id="CHEBI:57844"/>
        <note>ligand shared between two neighboring subunits</note>
    </ligand>
</feature>
<evidence type="ECO:0000256" key="8">
    <source>
        <dbReference type="ARBA" id="ARBA00022842"/>
    </source>
</evidence>
<evidence type="ECO:0000259" key="14">
    <source>
        <dbReference type="Pfam" id="PF02772"/>
    </source>
</evidence>
<dbReference type="InterPro" id="IPR022630">
    <property type="entry name" value="S-AdoMet_synt_C"/>
</dbReference>
<keyword evidence="9 10" id="KW-0630">Potassium</keyword>
<feature type="domain" description="S-adenosylmethionine synthetase N-terminal" evidence="13">
    <location>
        <begin position="3"/>
        <end position="100"/>
    </location>
</feature>
<dbReference type="InterPro" id="IPR022629">
    <property type="entry name" value="S-AdoMet_synt_central"/>
</dbReference>